<dbReference type="EMBL" id="JACAZF010000018">
    <property type="protein sequence ID" value="KAF7288986.1"/>
    <property type="molecule type" value="Genomic_DNA"/>
</dbReference>
<evidence type="ECO:0000313" key="3">
    <source>
        <dbReference type="Proteomes" id="UP000636479"/>
    </source>
</evidence>
<evidence type="ECO:0000256" key="1">
    <source>
        <dbReference type="SAM" id="MobiDB-lite"/>
    </source>
</evidence>
<feature type="region of interest" description="Disordered" evidence="1">
    <location>
        <begin position="206"/>
        <end position="241"/>
    </location>
</feature>
<feature type="region of interest" description="Disordered" evidence="1">
    <location>
        <begin position="132"/>
        <end position="187"/>
    </location>
</feature>
<dbReference type="Proteomes" id="UP000636479">
    <property type="component" value="Unassembled WGS sequence"/>
</dbReference>
<name>A0A8H6RZ19_9AGAR</name>
<sequence>MDNDNFNLLADAAWGIPSDPNRPRTNLKQIAPVYYQNFGEDQVTSDWVVDYMPESPQDGGFGQKPSEHDRFESFNALVAAIRATHGELLSVEHIVEDLLKDPTWYLSNHATEWGAGVLCSLKSSVPLVEEAEENMKGGKAPSVDQGQGQSKGRAGEGKGDSEGYETVACSHRPLKRKRAAPKPKTAASVAASTTVALDGDMPTASTSAVTLEAPAPQSRPIRPIGTRRSTRIASLPTPNTL</sequence>
<comment type="caution">
    <text evidence="2">The sequence shown here is derived from an EMBL/GenBank/DDBJ whole genome shotgun (WGS) entry which is preliminary data.</text>
</comment>
<feature type="compositionally biased region" description="Basic residues" evidence="1">
    <location>
        <begin position="172"/>
        <end position="181"/>
    </location>
</feature>
<proteinExistence type="predicted"/>
<protein>
    <submittedName>
        <fullName evidence="2">Uncharacterized protein</fullName>
    </submittedName>
</protein>
<dbReference type="RefSeq" id="XP_037213138.1">
    <property type="nucleotide sequence ID" value="XM_037370546.1"/>
</dbReference>
<accession>A0A8H6RZ19</accession>
<organism evidence="2 3">
    <name type="scientific">Mycena indigotica</name>
    <dbReference type="NCBI Taxonomy" id="2126181"/>
    <lineage>
        <taxon>Eukaryota</taxon>
        <taxon>Fungi</taxon>
        <taxon>Dikarya</taxon>
        <taxon>Basidiomycota</taxon>
        <taxon>Agaricomycotina</taxon>
        <taxon>Agaricomycetes</taxon>
        <taxon>Agaricomycetidae</taxon>
        <taxon>Agaricales</taxon>
        <taxon>Marasmiineae</taxon>
        <taxon>Mycenaceae</taxon>
        <taxon>Mycena</taxon>
    </lineage>
</organism>
<gene>
    <name evidence="2" type="ORF">MIND_01415400</name>
</gene>
<keyword evidence="3" id="KW-1185">Reference proteome</keyword>
<dbReference type="GeneID" id="59353062"/>
<evidence type="ECO:0000313" key="2">
    <source>
        <dbReference type="EMBL" id="KAF7288986.1"/>
    </source>
</evidence>
<reference evidence="2" key="1">
    <citation type="submission" date="2020-05" db="EMBL/GenBank/DDBJ databases">
        <title>Mycena genomes resolve the evolution of fungal bioluminescence.</title>
        <authorList>
            <person name="Tsai I.J."/>
        </authorList>
    </citation>
    <scope>NUCLEOTIDE SEQUENCE</scope>
    <source>
        <strain evidence="2">171206Taipei</strain>
    </source>
</reference>
<dbReference type="AlphaFoldDB" id="A0A8H6RZ19"/>